<dbReference type="PANTHER" id="PTHR38459:SF1">
    <property type="entry name" value="PROPHAGE BACTOPRENOL-LINKED GLUCOSE TRANSLOCASE HOMOLOG"/>
    <property type="match status" value="1"/>
</dbReference>
<dbReference type="Proteomes" id="UP000002608">
    <property type="component" value="Chromosome"/>
</dbReference>
<evidence type="ECO:0000313" key="8">
    <source>
        <dbReference type="EMBL" id="ABV88938.1"/>
    </source>
</evidence>
<evidence type="ECO:0000256" key="5">
    <source>
        <dbReference type="ARBA" id="ARBA00023136"/>
    </source>
</evidence>
<organism evidence="8 9">
    <name type="scientific">Shewanella pealeana (strain ATCC 700345 / ANG-SQ1)</name>
    <dbReference type="NCBI Taxonomy" id="398579"/>
    <lineage>
        <taxon>Bacteria</taxon>
        <taxon>Pseudomonadati</taxon>
        <taxon>Pseudomonadota</taxon>
        <taxon>Gammaproteobacteria</taxon>
        <taxon>Alteromonadales</taxon>
        <taxon>Shewanellaceae</taxon>
        <taxon>Shewanella</taxon>
    </lineage>
</organism>
<keyword evidence="3 6" id="KW-0812">Transmembrane</keyword>
<evidence type="ECO:0000256" key="4">
    <source>
        <dbReference type="ARBA" id="ARBA00022989"/>
    </source>
</evidence>
<feature type="transmembrane region" description="Helical" evidence="6">
    <location>
        <begin position="86"/>
        <end position="104"/>
    </location>
</feature>
<gene>
    <name evidence="8" type="ordered locus">Spea_3627</name>
</gene>
<comment type="similarity">
    <text evidence="2">Belongs to the GtrA family.</text>
</comment>
<dbReference type="InterPro" id="IPR007267">
    <property type="entry name" value="GtrA_DPMS_TM"/>
</dbReference>
<evidence type="ECO:0000256" key="2">
    <source>
        <dbReference type="ARBA" id="ARBA00009399"/>
    </source>
</evidence>
<evidence type="ECO:0000256" key="6">
    <source>
        <dbReference type="SAM" id="Phobius"/>
    </source>
</evidence>
<dbReference type="AlphaFoldDB" id="A8H8Q1"/>
<dbReference type="STRING" id="398579.Spea_3627"/>
<dbReference type="EMBL" id="CP000851">
    <property type="protein sequence ID" value="ABV88938.1"/>
    <property type="molecule type" value="Genomic_DNA"/>
</dbReference>
<accession>A8H8Q1</accession>
<dbReference type="PANTHER" id="PTHR38459">
    <property type="entry name" value="PROPHAGE BACTOPRENOL-LINKED GLUCOSE TRANSLOCASE HOMOLOG"/>
    <property type="match status" value="1"/>
</dbReference>
<name>A8H8Q1_SHEPA</name>
<protein>
    <submittedName>
        <fullName evidence="8">GtrA family protein</fullName>
    </submittedName>
</protein>
<keyword evidence="4 6" id="KW-1133">Transmembrane helix</keyword>
<dbReference type="eggNOG" id="COG2246">
    <property type="taxonomic scope" value="Bacteria"/>
</dbReference>
<proteinExistence type="inferred from homology"/>
<dbReference type="HOGENOM" id="CLU_083873_7_0_6"/>
<sequence length="116" mass="12643">MFDAALFYGLLSVFEQPLMLARCSAFACVVIVSWAANRSWTFVERKQVSKPQQLLMSAAVSSLAAVVNLTVFYLCSTVLSNSPLSGLLSFSLGILAGLIINWFGANRWTFKAVAVE</sequence>
<keyword evidence="5 6" id="KW-0472">Membrane</keyword>
<reference evidence="8 9" key="1">
    <citation type="submission" date="2007-10" db="EMBL/GenBank/DDBJ databases">
        <title>Complete sequence of Shewanella pealeana ATCC 700345.</title>
        <authorList>
            <consortium name="US DOE Joint Genome Institute"/>
            <person name="Copeland A."/>
            <person name="Lucas S."/>
            <person name="Lapidus A."/>
            <person name="Barry K."/>
            <person name="Glavina del Rio T."/>
            <person name="Dalin E."/>
            <person name="Tice H."/>
            <person name="Pitluck S."/>
            <person name="Chertkov O."/>
            <person name="Brettin T."/>
            <person name="Bruce D."/>
            <person name="Detter J.C."/>
            <person name="Han C."/>
            <person name="Schmutz J."/>
            <person name="Larimer F."/>
            <person name="Land M."/>
            <person name="Hauser L."/>
            <person name="Kyrpides N."/>
            <person name="Kim E."/>
            <person name="Zhao J.-S.Z."/>
            <person name="Manno D."/>
            <person name="Hawari J."/>
            <person name="Richardson P."/>
        </authorList>
    </citation>
    <scope>NUCLEOTIDE SEQUENCE [LARGE SCALE GENOMIC DNA]</scope>
    <source>
        <strain evidence="9">ATCC 700345 / ANG-SQ1</strain>
    </source>
</reference>
<feature type="transmembrane region" description="Helical" evidence="6">
    <location>
        <begin position="6"/>
        <end position="34"/>
    </location>
</feature>
<feature type="transmembrane region" description="Helical" evidence="6">
    <location>
        <begin position="54"/>
        <end position="74"/>
    </location>
</feature>
<feature type="domain" description="GtrA/DPMS transmembrane" evidence="7">
    <location>
        <begin position="2"/>
        <end position="110"/>
    </location>
</feature>
<dbReference type="GO" id="GO:0005886">
    <property type="term" value="C:plasma membrane"/>
    <property type="evidence" value="ECO:0007669"/>
    <property type="project" value="TreeGrafter"/>
</dbReference>
<comment type="subcellular location">
    <subcellularLocation>
        <location evidence="1">Membrane</location>
        <topology evidence="1">Multi-pass membrane protein</topology>
    </subcellularLocation>
</comment>
<dbReference type="Pfam" id="PF04138">
    <property type="entry name" value="GtrA_DPMS_TM"/>
    <property type="match status" value="1"/>
</dbReference>
<dbReference type="GO" id="GO:0000271">
    <property type="term" value="P:polysaccharide biosynthetic process"/>
    <property type="evidence" value="ECO:0007669"/>
    <property type="project" value="InterPro"/>
</dbReference>
<dbReference type="KEGG" id="spl:Spea_3627"/>
<keyword evidence="9" id="KW-1185">Reference proteome</keyword>
<dbReference type="InterPro" id="IPR051401">
    <property type="entry name" value="GtrA_CellWall_Glycosyl"/>
</dbReference>
<evidence type="ECO:0000313" key="9">
    <source>
        <dbReference type="Proteomes" id="UP000002608"/>
    </source>
</evidence>
<evidence type="ECO:0000259" key="7">
    <source>
        <dbReference type="Pfam" id="PF04138"/>
    </source>
</evidence>
<evidence type="ECO:0000256" key="3">
    <source>
        <dbReference type="ARBA" id="ARBA00022692"/>
    </source>
</evidence>
<evidence type="ECO:0000256" key="1">
    <source>
        <dbReference type="ARBA" id="ARBA00004141"/>
    </source>
</evidence>